<dbReference type="Proteomes" id="UP000092445">
    <property type="component" value="Unassembled WGS sequence"/>
</dbReference>
<accession>A0A1A9ZBZ9</accession>
<evidence type="ECO:0000313" key="1">
    <source>
        <dbReference type="EnsemblMetazoa" id="GPAI010048-PA"/>
    </source>
</evidence>
<dbReference type="EnsemblMetazoa" id="GPAI010048-RA">
    <property type="protein sequence ID" value="GPAI010048-PA"/>
    <property type="gene ID" value="GPAI010048"/>
</dbReference>
<protein>
    <submittedName>
        <fullName evidence="1">Uncharacterized protein</fullName>
    </submittedName>
</protein>
<proteinExistence type="predicted"/>
<dbReference type="VEuPathDB" id="VectorBase:GPAI010048"/>
<reference evidence="1" key="2">
    <citation type="submission" date="2020-05" db="UniProtKB">
        <authorList>
            <consortium name="EnsemblMetazoa"/>
        </authorList>
    </citation>
    <scope>IDENTIFICATION</scope>
    <source>
        <strain evidence="1">IAEA</strain>
    </source>
</reference>
<evidence type="ECO:0000313" key="2">
    <source>
        <dbReference type="Proteomes" id="UP000092445"/>
    </source>
</evidence>
<sequence length="188" mass="21597">MQLCWRATREALRDAIRDNGGPKLTTQATHLSDVLIRGYVVVREHRHLMAPSFVWNSLVWHLNDVAGEPPIPEHPTLSLSSLASLEHFKSKQFKAFCLNAYKRSKKLVNVPVKLFHICARFPFTLPLKPRRPCIQRVTTIKQWGVFGFRITKQAFAHSNESTVCYELRIVYLFSFNDLFVGSMALTTL</sequence>
<keyword evidence="2" id="KW-1185">Reference proteome</keyword>
<dbReference type="AlphaFoldDB" id="A0A1A9ZBZ9"/>
<reference evidence="2" key="1">
    <citation type="submission" date="2014-03" db="EMBL/GenBank/DDBJ databases">
        <authorList>
            <person name="Aksoy S."/>
            <person name="Warren W."/>
            <person name="Wilson R.K."/>
        </authorList>
    </citation>
    <scope>NUCLEOTIDE SEQUENCE [LARGE SCALE GENOMIC DNA]</scope>
    <source>
        <strain evidence="2">IAEA</strain>
    </source>
</reference>
<name>A0A1A9ZBZ9_GLOPL</name>
<organism evidence="1 2">
    <name type="scientific">Glossina pallidipes</name>
    <name type="common">Tsetse fly</name>
    <dbReference type="NCBI Taxonomy" id="7398"/>
    <lineage>
        <taxon>Eukaryota</taxon>
        <taxon>Metazoa</taxon>
        <taxon>Ecdysozoa</taxon>
        <taxon>Arthropoda</taxon>
        <taxon>Hexapoda</taxon>
        <taxon>Insecta</taxon>
        <taxon>Pterygota</taxon>
        <taxon>Neoptera</taxon>
        <taxon>Endopterygota</taxon>
        <taxon>Diptera</taxon>
        <taxon>Brachycera</taxon>
        <taxon>Muscomorpha</taxon>
        <taxon>Hippoboscoidea</taxon>
        <taxon>Glossinidae</taxon>
        <taxon>Glossina</taxon>
    </lineage>
</organism>